<keyword evidence="1" id="KW-0812">Transmembrane</keyword>
<organism evidence="3 4">
    <name type="scientific">Humisphaera borealis</name>
    <dbReference type="NCBI Taxonomy" id="2807512"/>
    <lineage>
        <taxon>Bacteria</taxon>
        <taxon>Pseudomonadati</taxon>
        <taxon>Planctomycetota</taxon>
        <taxon>Phycisphaerae</taxon>
        <taxon>Tepidisphaerales</taxon>
        <taxon>Tepidisphaeraceae</taxon>
        <taxon>Humisphaera</taxon>
    </lineage>
</organism>
<dbReference type="EMBL" id="CP063458">
    <property type="protein sequence ID" value="QOV87487.1"/>
    <property type="molecule type" value="Genomic_DNA"/>
</dbReference>
<dbReference type="AlphaFoldDB" id="A0A7M2WPN4"/>
<gene>
    <name evidence="3" type="ORF">IPV69_14440</name>
</gene>
<dbReference type="PANTHER" id="PTHR33371:SF4">
    <property type="entry name" value="INTERMEMBRANE PHOSPHOLIPID TRANSPORT SYSTEM BINDING PROTEIN MLAD"/>
    <property type="match status" value="1"/>
</dbReference>
<protein>
    <recommendedName>
        <fullName evidence="2">Mce/MlaD domain-containing protein</fullName>
    </recommendedName>
</protein>
<reference evidence="3 4" key="1">
    <citation type="submission" date="2020-10" db="EMBL/GenBank/DDBJ databases">
        <title>Wide distribution of Phycisphaera-like planctomycetes from WD2101 soil group in peatlands and genome analysis of the first cultivated representative.</title>
        <authorList>
            <person name="Dedysh S.N."/>
            <person name="Beletsky A.V."/>
            <person name="Ivanova A."/>
            <person name="Kulichevskaya I.S."/>
            <person name="Suzina N.E."/>
            <person name="Philippov D.A."/>
            <person name="Rakitin A.L."/>
            <person name="Mardanov A.V."/>
            <person name="Ravin N.V."/>
        </authorList>
    </citation>
    <scope>NUCLEOTIDE SEQUENCE [LARGE SCALE GENOMIC DNA]</scope>
    <source>
        <strain evidence="3 4">M1803</strain>
    </source>
</reference>
<evidence type="ECO:0000256" key="1">
    <source>
        <dbReference type="SAM" id="Phobius"/>
    </source>
</evidence>
<feature type="transmembrane region" description="Helical" evidence="1">
    <location>
        <begin position="7"/>
        <end position="28"/>
    </location>
</feature>
<keyword evidence="1" id="KW-1133">Transmembrane helix</keyword>
<dbReference type="Proteomes" id="UP000593765">
    <property type="component" value="Chromosome"/>
</dbReference>
<evidence type="ECO:0000313" key="4">
    <source>
        <dbReference type="Proteomes" id="UP000593765"/>
    </source>
</evidence>
<dbReference type="KEGG" id="hbs:IPV69_14440"/>
<keyword evidence="1" id="KW-0472">Membrane</keyword>
<proteinExistence type="predicted"/>
<keyword evidence="4" id="KW-1185">Reference proteome</keyword>
<dbReference type="PANTHER" id="PTHR33371">
    <property type="entry name" value="INTERMEMBRANE PHOSPHOLIPID TRANSPORT SYSTEM BINDING PROTEIN MLAD-RELATED"/>
    <property type="match status" value="1"/>
</dbReference>
<name>A0A7M2WPN4_9BACT</name>
<accession>A0A7M2WPN4</accession>
<dbReference type="InterPro" id="IPR003399">
    <property type="entry name" value="Mce/MlaD"/>
</dbReference>
<evidence type="ECO:0000259" key="2">
    <source>
        <dbReference type="Pfam" id="PF02470"/>
    </source>
</evidence>
<dbReference type="Pfam" id="PF02470">
    <property type="entry name" value="MlaD"/>
    <property type="match status" value="1"/>
</dbReference>
<feature type="domain" description="Mce/MlaD" evidence="2">
    <location>
        <begin position="46"/>
        <end position="117"/>
    </location>
</feature>
<sequence length="400" mass="42451">MNKERNALRAGLFIVVSTVLIAVVIVSIKGAGRFTEGRSTRTVSFKLSDDLGGLRIGDDVRVGGWKVGSVQTIEAVGLEGADPRLQVTFTVPARFKLKEAARIGIQTTLTGATALNIDHLGAGKEYAESDMIPGRPDPKSALFASLGEAGPDLAATMKDARLAAADIRGMTIPKANAALDSFKGTGDSATALVTDVKGQIPPIVEKYNGVTDKTGAMMQSITDMIGPSSTDWKGLMANLNKASGSINEKLPAMLEKLDTTLASAQTALEDVKKTVANTTEMTASLKQIIGRNESKLEGIIVSLKTTGDNLQAASAEIRRSPWRLLYKPAANEVANLNVYDSARQFAEGANDLNDAATALRDALKTGGASPQEIQGMIDRLEKSFTGFREVEGKLWTEVKN</sequence>
<dbReference type="InterPro" id="IPR052336">
    <property type="entry name" value="MlaD_Phospholipid_Transporter"/>
</dbReference>
<evidence type="ECO:0000313" key="3">
    <source>
        <dbReference type="EMBL" id="QOV87487.1"/>
    </source>
</evidence>
<dbReference type="RefSeq" id="WP_206290391.1">
    <property type="nucleotide sequence ID" value="NZ_CP063458.1"/>
</dbReference>